<sequence length="134" mass="15053">MQDFPIGICAKSIQVAGDLNAEKAATLLEAWINFEALKVGWFADESQIINLQCKIIPLDTFSQQLKNQQSHMRVCSIDDAQQLALFHCKTQQCYFAYIAHNTSVSITQGKLKFKLHWVANQLAQVVGLSRLNSL</sequence>
<dbReference type="RefSeq" id="WP_350402546.1">
    <property type="nucleotide sequence ID" value="NZ_JBELOE010000259.1"/>
</dbReference>
<keyword evidence="2" id="KW-1185">Reference proteome</keyword>
<accession>A0ABV1RK91</accession>
<reference evidence="1 2" key="1">
    <citation type="submission" date="2024-06" db="EMBL/GenBank/DDBJ databases">
        <authorList>
            <person name="Chen R.Y."/>
        </authorList>
    </citation>
    <scope>NUCLEOTIDE SEQUENCE [LARGE SCALE GENOMIC DNA]</scope>
    <source>
        <strain evidence="1 2">D2</strain>
    </source>
</reference>
<protein>
    <submittedName>
        <fullName evidence="1">Uncharacterized protein</fullName>
    </submittedName>
</protein>
<dbReference type="Proteomes" id="UP001467690">
    <property type="component" value="Unassembled WGS sequence"/>
</dbReference>
<dbReference type="EMBL" id="JBELOE010000259">
    <property type="protein sequence ID" value="MER2493290.1"/>
    <property type="molecule type" value="Genomic_DNA"/>
</dbReference>
<evidence type="ECO:0000313" key="1">
    <source>
        <dbReference type="EMBL" id="MER2493290.1"/>
    </source>
</evidence>
<proteinExistence type="predicted"/>
<gene>
    <name evidence="1" type="ORF">ABS311_15530</name>
</gene>
<name>A0ABV1RK91_9ALTE</name>
<evidence type="ECO:0000313" key="2">
    <source>
        <dbReference type="Proteomes" id="UP001467690"/>
    </source>
</evidence>
<organism evidence="1 2">
    <name type="scientific">Catenovulum sediminis</name>
    <dbReference type="NCBI Taxonomy" id="1740262"/>
    <lineage>
        <taxon>Bacteria</taxon>
        <taxon>Pseudomonadati</taxon>
        <taxon>Pseudomonadota</taxon>
        <taxon>Gammaproteobacteria</taxon>
        <taxon>Alteromonadales</taxon>
        <taxon>Alteromonadaceae</taxon>
        <taxon>Catenovulum</taxon>
    </lineage>
</organism>
<comment type="caution">
    <text evidence="1">The sequence shown here is derived from an EMBL/GenBank/DDBJ whole genome shotgun (WGS) entry which is preliminary data.</text>
</comment>